<dbReference type="SUPFAM" id="SSF55729">
    <property type="entry name" value="Acyl-CoA N-acyltransferases (Nat)"/>
    <property type="match status" value="1"/>
</dbReference>
<dbReference type="RefSeq" id="WP_109584659.1">
    <property type="nucleotide sequence ID" value="NZ_CAJPUX010000004.1"/>
</dbReference>
<dbReference type="InterPro" id="IPR016181">
    <property type="entry name" value="Acyl_CoA_acyltransferase"/>
</dbReference>
<dbReference type="EMBL" id="QGGT01000004">
    <property type="protein sequence ID" value="PWK33558.1"/>
    <property type="molecule type" value="Genomic_DNA"/>
</dbReference>
<evidence type="ECO:0000256" key="1">
    <source>
        <dbReference type="ARBA" id="ARBA00004924"/>
    </source>
</evidence>
<feature type="domain" description="Acyltransferase MbtK/IucB-like conserved" evidence="2">
    <location>
        <begin position="175"/>
        <end position="222"/>
    </location>
</feature>
<dbReference type="SMART" id="SM01006">
    <property type="entry name" value="AlcB"/>
    <property type="match status" value="1"/>
</dbReference>
<dbReference type="GO" id="GO:0016410">
    <property type="term" value="F:N-acyltransferase activity"/>
    <property type="evidence" value="ECO:0007669"/>
    <property type="project" value="TreeGrafter"/>
</dbReference>
<sequence>MSTDFTPIHGFRAFEASGRPLLVSADGEQLTVRARGAAEAEASFALIRTGTPVLRLASTTLDGDALTNATLAALEAVTTCWRVPAAGLDIEHPATLDALTQMGLAEPARGLPHAQRQCRAEMLWQHAPLWMPAKTPYPLRYTMTGEKRHPVRPPKPNGTVYARYIPWLGRTLTLRAATVQGDTPLLHRWMNDPDVAYFWQEEGDEDKHRRYLQGLVDDPHMLPLVVGLDDSPFGYFEIYWARENRLAPFYDAHDHDRGWHVLIGEPAFRGKSFLTAWFPAIQHYQFLDDPRTQRIVGEPRADHHRQIANLDKAGFSKVKEFDFPHKRAMLVMLLRERFFGEGLYLPHTEANTA</sequence>
<dbReference type="GO" id="GO:0019290">
    <property type="term" value="P:siderophore biosynthetic process"/>
    <property type="evidence" value="ECO:0007669"/>
    <property type="project" value="InterPro"/>
</dbReference>
<dbReference type="GeneID" id="98342220"/>
<dbReference type="Pfam" id="PF13523">
    <property type="entry name" value="Acetyltransf_8"/>
    <property type="match status" value="1"/>
</dbReference>
<comment type="caution">
    <text evidence="3">The sequence shown here is derived from an EMBL/GenBank/DDBJ whole genome shotgun (WGS) entry which is preliminary data.</text>
</comment>
<reference evidence="3 4" key="1">
    <citation type="submission" date="2018-05" db="EMBL/GenBank/DDBJ databases">
        <title>Genomic Encyclopedia of Type Strains, Phase IV (KMG-V): Genome sequencing to study the core and pangenomes of soil and plant-associated prokaryotes.</title>
        <authorList>
            <person name="Whitman W."/>
        </authorList>
    </citation>
    <scope>NUCLEOTIDE SEQUENCE [LARGE SCALE GENOMIC DNA]</scope>
    <source>
        <strain evidence="3 4">SLV-132</strain>
    </source>
</reference>
<proteinExistence type="predicted"/>
<dbReference type="InterPro" id="IPR019432">
    <property type="entry name" value="Acyltransferase_MbtK/IucB-like"/>
</dbReference>
<evidence type="ECO:0000313" key="4">
    <source>
        <dbReference type="Proteomes" id="UP000245754"/>
    </source>
</evidence>
<dbReference type="PANTHER" id="PTHR31438:SF1">
    <property type="entry name" value="LYSINE N-ACYLTRANSFERASE C17G9.06C-RELATED"/>
    <property type="match status" value="1"/>
</dbReference>
<dbReference type="Proteomes" id="UP000245754">
    <property type="component" value="Unassembled WGS sequence"/>
</dbReference>
<evidence type="ECO:0000259" key="2">
    <source>
        <dbReference type="SMART" id="SM01006"/>
    </source>
</evidence>
<keyword evidence="4" id="KW-1185">Reference proteome</keyword>
<protein>
    <submittedName>
        <fullName evidence="3">RimJ/RimL family protein N-acetyltransferase</fullName>
    </submittedName>
</protein>
<accession>A0A316ESK9</accession>
<gene>
    <name evidence="3" type="ORF">C7419_104233</name>
</gene>
<evidence type="ECO:0000313" key="3">
    <source>
        <dbReference type="EMBL" id="PWK33558.1"/>
    </source>
</evidence>
<comment type="pathway">
    <text evidence="1">Siderophore biosynthesis.</text>
</comment>
<dbReference type="Gene3D" id="3.40.630.30">
    <property type="match status" value="1"/>
</dbReference>
<dbReference type="AlphaFoldDB" id="A0A316ESK9"/>
<organism evidence="3 4">
    <name type="scientific">Cupriavidus plantarum</name>
    <dbReference type="NCBI Taxonomy" id="942865"/>
    <lineage>
        <taxon>Bacteria</taxon>
        <taxon>Pseudomonadati</taxon>
        <taxon>Pseudomonadota</taxon>
        <taxon>Betaproteobacteria</taxon>
        <taxon>Burkholderiales</taxon>
        <taxon>Burkholderiaceae</taxon>
        <taxon>Cupriavidus</taxon>
    </lineage>
</organism>
<keyword evidence="3" id="KW-0808">Transferase</keyword>
<name>A0A316ESK9_9BURK</name>
<dbReference type="PANTHER" id="PTHR31438">
    <property type="entry name" value="LYSINE N-ACYLTRANSFERASE C17G9.06C-RELATED"/>
    <property type="match status" value="1"/>
</dbReference>